<protein>
    <submittedName>
        <fullName evidence="2">VWA domain-containing protein</fullName>
    </submittedName>
</protein>
<organism evidence="2 3">
    <name type="scientific">Candidatus Acidiferrum panamense</name>
    <dbReference type="NCBI Taxonomy" id="2741543"/>
    <lineage>
        <taxon>Bacteria</taxon>
        <taxon>Pseudomonadati</taxon>
        <taxon>Acidobacteriota</taxon>
        <taxon>Terriglobia</taxon>
        <taxon>Candidatus Acidiferrales</taxon>
        <taxon>Candidatus Acidiferrum</taxon>
    </lineage>
</organism>
<dbReference type="SUPFAM" id="SSF53300">
    <property type="entry name" value="vWA-like"/>
    <property type="match status" value="1"/>
</dbReference>
<name>A0A7V8NWN0_9BACT</name>
<gene>
    <name evidence="2" type="ORF">HRJ53_27995</name>
</gene>
<dbReference type="Gene3D" id="3.40.50.410">
    <property type="entry name" value="von Willebrand factor, type A domain"/>
    <property type="match status" value="1"/>
</dbReference>
<comment type="caution">
    <text evidence="2">The sequence shown here is derived from an EMBL/GenBank/DDBJ whole genome shotgun (WGS) entry which is preliminary data.</text>
</comment>
<dbReference type="NCBIfam" id="TIGR03436">
    <property type="entry name" value="acidobact_VWFA"/>
    <property type="match status" value="1"/>
</dbReference>
<dbReference type="InterPro" id="IPR036465">
    <property type="entry name" value="vWFA_dom_sf"/>
</dbReference>
<dbReference type="InterPro" id="IPR002035">
    <property type="entry name" value="VWF_A"/>
</dbReference>
<evidence type="ECO:0000313" key="3">
    <source>
        <dbReference type="Proteomes" id="UP000567293"/>
    </source>
</evidence>
<accession>A0A7V8NWN0</accession>
<dbReference type="AlphaFoldDB" id="A0A7V8NWN0"/>
<keyword evidence="3" id="KW-1185">Reference proteome</keyword>
<dbReference type="SMART" id="SM00327">
    <property type="entry name" value="VWA"/>
    <property type="match status" value="1"/>
</dbReference>
<proteinExistence type="predicted"/>
<feature type="domain" description="VWFA" evidence="1">
    <location>
        <begin position="32"/>
        <end position="218"/>
    </location>
</feature>
<reference evidence="2" key="1">
    <citation type="submission" date="2020-06" db="EMBL/GenBank/DDBJ databases">
        <title>Legume-microbial interactions unlock mineral nutrients during tropical forest succession.</title>
        <authorList>
            <person name="Epihov D.Z."/>
        </authorList>
    </citation>
    <scope>NUCLEOTIDE SEQUENCE [LARGE SCALE GENOMIC DNA]</scope>
    <source>
        <strain evidence="2">Pan2503</strain>
    </source>
</reference>
<evidence type="ECO:0000259" key="1">
    <source>
        <dbReference type="SMART" id="SM00327"/>
    </source>
</evidence>
<dbReference type="InterPro" id="IPR017802">
    <property type="entry name" value="VWFA-rel_acidobac-type"/>
</dbReference>
<dbReference type="EMBL" id="JACDQQ010002711">
    <property type="protein sequence ID" value="MBA0088848.1"/>
    <property type="molecule type" value="Genomic_DNA"/>
</dbReference>
<dbReference type="Proteomes" id="UP000567293">
    <property type="component" value="Unassembled WGS sequence"/>
</dbReference>
<dbReference type="CDD" id="cd00198">
    <property type="entry name" value="vWFA"/>
    <property type="match status" value="1"/>
</dbReference>
<feature type="non-terminal residue" evidence="2">
    <location>
        <position position="1"/>
    </location>
</feature>
<sequence length="315" mass="33610">GVMVHDLEANNFQVTDNGIAQKISHFDLGGDPLSLVILVETSSRIEPLMPEMRKTGILFTQTVMGPTGEAGVVGFNDSVDKLQDFTSHADTIESTIANLSPGTSGSKLYDAMAVGVEMLSSRPQATRENPGRRRVLMILSEAVDEGSEKTLGEVLRQAELANVTIYGVGLSTTRAELHAKPKAPVRPNLPVGTLPPPPGVPDTPTLEDNRYAGVDLLSAAIWAVEHIHDQVKGNSLEVAAAATGGASLSTFKDRSIEKAIDEIGGELHSQYTLSYTPTDADATGYHEIKVSVTRSNAKNLKIRARPGYYLAPPEG</sequence>
<evidence type="ECO:0000313" key="2">
    <source>
        <dbReference type="EMBL" id="MBA0088848.1"/>
    </source>
</evidence>